<accession>A0ABV4CAA5</accession>
<keyword evidence="2" id="KW-1185">Reference proteome</keyword>
<proteinExistence type="predicted"/>
<name>A0ABV4CAA5_9PSEU</name>
<dbReference type="RefSeq" id="WP_345361412.1">
    <property type="nucleotide sequence ID" value="NZ_BAABII010000005.1"/>
</dbReference>
<dbReference type="Gene3D" id="3.30.360.10">
    <property type="entry name" value="Dihydrodipicolinate Reductase, domain 2"/>
    <property type="match status" value="1"/>
</dbReference>
<evidence type="ECO:0000313" key="2">
    <source>
        <dbReference type="Proteomes" id="UP001564626"/>
    </source>
</evidence>
<dbReference type="InterPro" id="IPR036291">
    <property type="entry name" value="NAD(P)-bd_dom_sf"/>
</dbReference>
<evidence type="ECO:0000313" key="1">
    <source>
        <dbReference type="EMBL" id="MEY8038042.1"/>
    </source>
</evidence>
<dbReference type="Gene3D" id="3.40.50.720">
    <property type="entry name" value="NAD(P)-binding Rossmann-like Domain"/>
    <property type="match status" value="1"/>
</dbReference>
<reference evidence="1 2" key="1">
    <citation type="submission" date="2024-08" db="EMBL/GenBank/DDBJ databases">
        <title>Genome mining of Saccharopolyspora cebuensis PGLac3 from Nigerian medicinal plant.</title>
        <authorList>
            <person name="Ezeobiora C.E."/>
            <person name="Igbokwe N.H."/>
            <person name="Amin D.H."/>
            <person name="Mendie U.E."/>
        </authorList>
    </citation>
    <scope>NUCLEOTIDE SEQUENCE [LARGE SCALE GENOMIC DNA]</scope>
    <source>
        <strain evidence="1 2">PGLac3</strain>
    </source>
</reference>
<dbReference type="Proteomes" id="UP001564626">
    <property type="component" value="Unassembled WGS sequence"/>
</dbReference>
<protein>
    <recommendedName>
        <fullName evidence="3">Gfo/Idh/MocA-like oxidoreductase N-terminal domain-containing protein</fullName>
    </recommendedName>
</protein>
<organism evidence="1 2">
    <name type="scientific">Saccharopolyspora cebuensis</name>
    <dbReference type="NCBI Taxonomy" id="418759"/>
    <lineage>
        <taxon>Bacteria</taxon>
        <taxon>Bacillati</taxon>
        <taxon>Actinomycetota</taxon>
        <taxon>Actinomycetes</taxon>
        <taxon>Pseudonocardiales</taxon>
        <taxon>Pseudonocardiaceae</taxon>
        <taxon>Saccharopolyspora</taxon>
    </lineage>
</organism>
<sequence>MLQSLVVGLGRAGAGLHLRVLAQARAAAGELFHPGPVVACDPAPEARGERPGVTVVESVRAAAALLPPEDTVVHLCTPPVDRAALLGELGDLGFRRIIVEKPLATGLDEYAAVRRACDEHGLAPAVVTHWLDAELTHRLQALTMRRAFGDLRSISVTQDKPRFQRSTLDEGHPTAFDVEIPHALGVVLRLAGPAELLDAEWTDMRSEDFTLPRLGGARLVLRHRGGVLSEISSDLTAPVRERRISLDFERGRATGHFPLSEHDDHAQLTTTGDRVRRVFRDDALTAFVLRAYRHFLHPDPGPDGTFALHGEILRLVSAAKQHCLTALPDLHRRHQHAG</sequence>
<evidence type="ECO:0008006" key="3">
    <source>
        <dbReference type="Google" id="ProtNLM"/>
    </source>
</evidence>
<dbReference type="SUPFAM" id="SSF51735">
    <property type="entry name" value="NAD(P)-binding Rossmann-fold domains"/>
    <property type="match status" value="1"/>
</dbReference>
<dbReference type="EMBL" id="JBGEHV010000002">
    <property type="protein sequence ID" value="MEY8038042.1"/>
    <property type="molecule type" value="Genomic_DNA"/>
</dbReference>
<comment type="caution">
    <text evidence="1">The sequence shown here is derived from an EMBL/GenBank/DDBJ whole genome shotgun (WGS) entry which is preliminary data.</text>
</comment>
<gene>
    <name evidence="1" type="ORF">AB8O55_01405</name>
</gene>